<evidence type="ECO:0000256" key="2">
    <source>
        <dbReference type="ARBA" id="ARBA00023015"/>
    </source>
</evidence>
<dbReference type="Pfam" id="PF00126">
    <property type="entry name" value="HTH_1"/>
    <property type="match status" value="1"/>
</dbReference>
<dbReference type="Gene3D" id="1.10.10.10">
    <property type="entry name" value="Winged helix-like DNA-binding domain superfamily/Winged helix DNA-binding domain"/>
    <property type="match status" value="1"/>
</dbReference>
<protein>
    <submittedName>
        <fullName evidence="6">Transcriptional regulator, LysR family</fullName>
    </submittedName>
</protein>
<dbReference type="Gene3D" id="3.40.190.290">
    <property type="match status" value="1"/>
</dbReference>
<keyword evidence="7" id="KW-1185">Reference proteome</keyword>
<dbReference type="AlphaFoldDB" id="A0A1I1P5A0"/>
<dbReference type="Proteomes" id="UP000231644">
    <property type="component" value="Unassembled WGS sequence"/>
</dbReference>
<evidence type="ECO:0000256" key="3">
    <source>
        <dbReference type="ARBA" id="ARBA00023125"/>
    </source>
</evidence>
<evidence type="ECO:0000256" key="4">
    <source>
        <dbReference type="ARBA" id="ARBA00023163"/>
    </source>
</evidence>
<accession>A0A1I1P5A0</accession>
<dbReference type="SUPFAM" id="SSF53850">
    <property type="entry name" value="Periplasmic binding protein-like II"/>
    <property type="match status" value="1"/>
</dbReference>
<dbReference type="GO" id="GO:0003700">
    <property type="term" value="F:DNA-binding transcription factor activity"/>
    <property type="evidence" value="ECO:0007669"/>
    <property type="project" value="InterPro"/>
</dbReference>
<dbReference type="EMBL" id="FOLX01000001">
    <property type="protein sequence ID" value="SFD02848.1"/>
    <property type="molecule type" value="Genomic_DNA"/>
</dbReference>
<comment type="similarity">
    <text evidence="1">Belongs to the LysR transcriptional regulatory family.</text>
</comment>
<dbReference type="InterPro" id="IPR036388">
    <property type="entry name" value="WH-like_DNA-bd_sf"/>
</dbReference>
<dbReference type="FunFam" id="1.10.10.10:FF:000001">
    <property type="entry name" value="LysR family transcriptional regulator"/>
    <property type="match status" value="1"/>
</dbReference>
<gene>
    <name evidence="6" type="ORF">SAMN05421762_3241</name>
</gene>
<dbReference type="InterPro" id="IPR005119">
    <property type="entry name" value="LysR_subst-bd"/>
</dbReference>
<evidence type="ECO:0000259" key="5">
    <source>
        <dbReference type="PROSITE" id="PS50931"/>
    </source>
</evidence>
<dbReference type="GO" id="GO:0006351">
    <property type="term" value="P:DNA-templated transcription"/>
    <property type="evidence" value="ECO:0007669"/>
    <property type="project" value="TreeGrafter"/>
</dbReference>
<dbReference type="OrthoDB" id="9798121at2"/>
<dbReference type="PROSITE" id="PS50931">
    <property type="entry name" value="HTH_LYSR"/>
    <property type="match status" value="1"/>
</dbReference>
<dbReference type="InterPro" id="IPR058163">
    <property type="entry name" value="LysR-type_TF_proteobact-type"/>
</dbReference>
<reference evidence="6 7" key="1">
    <citation type="submission" date="2016-10" db="EMBL/GenBank/DDBJ databases">
        <authorList>
            <person name="de Groot N.N."/>
        </authorList>
    </citation>
    <scope>NUCLEOTIDE SEQUENCE [LARGE SCALE GENOMIC DNA]</scope>
    <source>
        <strain evidence="6 7">DSM 29619</strain>
    </source>
</reference>
<organism evidence="6 7">
    <name type="scientific">Pseudooceanicola nitratireducens</name>
    <dbReference type="NCBI Taxonomy" id="517719"/>
    <lineage>
        <taxon>Bacteria</taxon>
        <taxon>Pseudomonadati</taxon>
        <taxon>Pseudomonadota</taxon>
        <taxon>Alphaproteobacteria</taxon>
        <taxon>Rhodobacterales</taxon>
        <taxon>Paracoccaceae</taxon>
        <taxon>Pseudooceanicola</taxon>
    </lineage>
</organism>
<name>A0A1I1P5A0_9RHOB</name>
<evidence type="ECO:0000313" key="6">
    <source>
        <dbReference type="EMBL" id="SFD02848.1"/>
    </source>
</evidence>
<proteinExistence type="inferred from homology"/>
<feature type="domain" description="HTH lysR-type" evidence="5">
    <location>
        <begin position="8"/>
        <end position="65"/>
    </location>
</feature>
<dbReference type="PRINTS" id="PR00039">
    <property type="entry name" value="HTHLYSR"/>
</dbReference>
<dbReference type="RefSeq" id="WP_093445850.1">
    <property type="nucleotide sequence ID" value="NZ_FNZG01000001.1"/>
</dbReference>
<evidence type="ECO:0000256" key="1">
    <source>
        <dbReference type="ARBA" id="ARBA00009437"/>
    </source>
</evidence>
<dbReference type="GO" id="GO:0043565">
    <property type="term" value="F:sequence-specific DNA binding"/>
    <property type="evidence" value="ECO:0007669"/>
    <property type="project" value="TreeGrafter"/>
</dbReference>
<keyword evidence="3" id="KW-0238">DNA-binding</keyword>
<dbReference type="STRING" id="517719.SAMN05421762_3241"/>
<keyword evidence="2" id="KW-0805">Transcription regulation</keyword>
<dbReference type="InterPro" id="IPR000847">
    <property type="entry name" value="LysR_HTH_N"/>
</dbReference>
<dbReference type="PANTHER" id="PTHR30537:SF3">
    <property type="entry name" value="TRANSCRIPTIONAL REGULATORY PROTEIN"/>
    <property type="match status" value="1"/>
</dbReference>
<dbReference type="InterPro" id="IPR036390">
    <property type="entry name" value="WH_DNA-bd_sf"/>
</dbReference>
<sequence length="300" mass="33281">MDDLLKSLDWALIQSFLAVAETGSLSAAARQLDLSQPTLGRQVRKLEQALQLDLFHRQPRGLELTEQGQLILPAARRMAEALGEIAISAAGEDRGLSGTLRITASRLVAHHHLPPILASLRRAAPEMAIEVLPSDTAENLLFREADIAVRMYRSEQLDVVTRQIGWLPIGAFASREYVARHGLPDTPEALLTHDMIGFDRSDLILRSFRDMGLPVTRDHFVIRCDDQVAYWEFVRAGCGIGFGQLPVAARDPEIVPVFPGLDIPPLPVWLAAHDTMRRTPRVALAWAHLERELAPILSRA</sequence>
<keyword evidence="4" id="KW-0804">Transcription</keyword>
<dbReference type="PANTHER" id="PTHR30537">
    <property type="entry name" value="HTH-TYPE TRANSCRIPTIONAL REGULATOR"/>
    <property type="match status" value="1"/>
</dbReference>
<dbReference type="Pfam" id="PF03466">
    <property type="entry name" value="LysR_substrate"/>
    <property type="match status" value="1"/>
</dbReference>
<dbReference type="SUPFAM" id="SSF46785">
    <property type="entry name" value="Winged helix' DNA-binding domain"/>
    <property type="match status" value="1"/>
</dbReference>
<evidence type="ECO:0000313" key="7">
    <source>
        <dbReference type="Proteomes" id="UP000231644"/>
    </source>
</evidence>